<keyword evidence="5" id="KW-1185">Reference proteome</keyword>
<dbReference type="InterPro" id="IPR039298">
    <property type="entry name" value="ACOT13"/>
</dbReference>
<comment type="similarity">
    <text evidence="1">Belongs to the thioesterase PaaI family.</text>
</comment>
<dbReference type="Pfam" id="PF03061">
    <property type="entry name" value="4HBT"/>
    <property type="match status" value="1"/>
</dbReference>
<dbReference type="SUPFAM" id="SSF54637">
    <property type="entry name" value="Thioesterase/thiol ester dehydrase-isomerase"/>
    <property type="match status" value="1"/>
</dbReference>
<dbReference type="Proteomes" id="UP000181897">
    <property type="component" value="Chromosome"/>
</dbReference>
<dbReference type="STRING" id="1917485.BOO69_14725"/>
<feature type="domain" description="Thioesterase" evidence="3">
    <location>
        <begin position="49"/>
        <end position="128"/>
    </location>
</feature>
<sequence length="144" mass="15292">MPSPLPETSHLIENETGTQTLIGYVVDVSDPDGRARVWLDIGQQHTNRHNVLHGGIATAVLDNACGTTGSLTVDATGKAPFLTISMNVQFVAPAWEGSRVTATGRVVGGGRSTLFIAADLVDEKDRLIATATGVFKRVPKEKLK</sequence>
<dbReference type="NCBIfam" id="TIGR00369">
    <property type="entry name" value="unchar_dom_1"/>
    <property type="match status" value="1"/>
</dbReference>
<organism evidence="4 5">
    <name type="scientific">Sulfitobacter alexandrii</name>
    <dbReference type="NCBI Taxonomy" id="1917485"/>
    <lineage>
        <taxon>Bacteria</taxon>
        <taxon>Pseudomonadati</taxon>
        <taxon>Pseudomonadota</taxon>
        <taxon>Alphaproteobacteria</taxon>
        <taxon>Rhodobacterales</taxon>
        <taxon>Roseobacteraceae</taxon>
        <taxon>Sulfitobacter</taxon>
    </lineage>
</organism>
<dbReference type="Gene3D" id="3.10.129.10">
    <property type="entry name" value="Hotdog Thioesterase"/>
    <property type="match status" value="1"/>
</dbReference>
<accession>A0A1J0WK28</accession>
<evidence type="ECO:0000256" key="1">
    <source>
        <dbReference type="ARBA" id="ARBA00008324"/>
    </source>
</evidence>
<evidence type="ECO:0000256" key="2">
    <source>
        <dbReference type="ARBA" id="ARBA00022801"/>
    </source>
</evidence>
<dbReference type="RefSeq" id="WP_071972872.1">
    <property type="nucleotide sequence ID" value="NZ_CP018076.1"/>
</dbReference>
<dbReference type="AlphaFoldDB" id="A0A1J0WK28"/>
<evidence type="ECO:0000313" key="4">
    <source>
        <dbReference type="EMBL" id="APE44528.1"/>
    </source>
</evidence>
<dbReference type="InterPro" id="IPR006683">
    <property type="entry name" value="Thioestr_dom"/>
</dbReference>
<name>A0A1J0WK28_9RHOB</name>
<dbReference type="GO" id="GO:0047617">
    <property type="term" value="F:fatty acyl-CoA hydrolase activity"/>
    <property type="evidence" value="ECO:0007669"/>
    <property type="project" value="InterPro"/>
</dbReference>
<evidence type="ECO:0000313" key="5">
    <source>
        <dbReference type="Proteomes" id="UP000181897"/>
    </source>
</evidence>
<dbReference type="KEGG" id="suam:BOO69_14725"/>
<gene>
    <name evidence="4" type="ORF">BOO69_14725</name>
</gene>
<dbReference type="InterPro" id="IPR003736">
    <property type="entry name" value="PAAI_dom"/>
</dbReference>
<protein>
    <submittedName>
        <fullName evidence="4">Thioesterase</fullName>
    </submittedName>
</protein>
<dbReference type="InterPro" id="IPR029069">
    <property type="entry name" value="HotDog_dom_sf"/>
</dbReference>
<dbReference type="CDD" id="cd03443">
    <property type="entry name" value="PaaI_thioesterase"/>
    <property type="match status" value="1"/>
</dbReference>
<dbReference type="EMBL" id="CP018076">
    <property type="protein sequence ID" value="APE44528.1"/>
    <property type="molecule type" value="Genomic_DNA"/>
</dbReference>
<evidence type="ECO:0000259" key="3">
    <source>
        <dbReference type="Pfam" id="PF03061"/>
    </source>
</evidence>
<dbReference type="PANTHER" id="PTHR21660">
    <property type="entry name" value="THIOESTERASE SUPERFAMILY MEMBER-RELATED"/>
    <property type="match status" value="1"/>
</dbReference>
<dbReference type="OrthoDB" id="3477511at2"/>
<reference evidence="4 5" key="1">
    <citation type="submission" date="2016-11" db="EMBL/GenBank/DDBJ databases">
        <title>Complete genome sequence of Sulfitobacter sp. AM1-D1, a toxic bacteria associated with marine dinoflagellate Alexandrium minutum in East China Sea.</title>
        <authorList>
            <person name="Yang Q."/>
            <person name="Zhang X."/>
            <person name="Tian X."/>
        </authorList>
    </citation>
    <scope>NUCLEOTIDE SEQUENCE [LARGE SCALE GENOMIC DNA]</scope>
    <source>
        <strain evidence="4 5">AM1-D1</strain>
    </source>
</reference>
<proteinExistence type="inferred from homology"/>
<keyword evidence="2" id="KW-0378">Hydrolase</keyword>
<dbReference type="PANTHER" id="PTHR21660:SF1">
    <property type="entry name" value="ACYL-COENZYME A THIOESTERASE 13"/>
    <property type="match status" value="1"/>
</dbReference>